<evidence type="ECO:0000256" key="1">
    <source>
        <dbReference type="ARBA" id="ARBA00004651"/>
    </source>
</evidence>
<dbReference type="GO" id="GO:0022857">
    <property type="term" value="F:transmembrane transporter activity"/>
    <property type="evidence" value="ECO:0007669"/>
    <property type="project" value="InterPro"/>
</dbReference>
<dbReference type="InterPro" id="IPR011701">
    <property type="entry name" value="MFS"/>
</dbReference>
<comment type="caution">
    <text evidence="8">The sequence shown here is derived from an EMBL/GenBank/DDBJ whole genome shotgun (WGS) entry which is preliminary data.</text>
</comment>
<comment type="subcellular location">
    <subcellularLocation>
        <location evidence="1">Cell membrane</location>
        <topology evidence="1">Multi-pass membrane protein</topology>
    </subcellularLocation>
</comment>
<keyword evidence="5 7" id="KW-0472">Membrane</keyword>
<dbReference type="AlphaFoldDB" id="A0A839QSX1"/>
<dbReference type="Pfam" id="PF07690">
    <property type="entry name" value="MFS_1"/>
    <property type="match status" value="1"/>
</dbReference>
<keyword evidence="3 7" id="KW-0812">Transmembrane</keyword>
<gene>
    <name evidence="8" type="ORF">E9229_001332</name>
</gene>
<keyword evidence="2" id="KW-1003">Cell membrane</keyword>
<evidence type="ECO:0000256" key="7">
    <source>
        <dbReference type="SAM" id="Phobius"/>
    </source>
</evidence>
<evidence type="ECO:0000313" key="9">
    <source>
        <dbReference type="Proteomes" id="UP000523000"/>
    </source>
</evidence>
<dbReference type="RefSeq" id="WP_183510443.1">
    <property type="nucleotide sequence ID" value="NZ_BAABGK010000088.1"/>
</dbReference>
<evidence type="ECO:0000256" key="2">
    <source>
        <dbReference type="ARBA" id="ARBA00022475"/>
    </source>
</evidence>
<feature type="transmembrane region" description="Helical" evidence="7">
    <location>
        <begin position="310"/>
        <end position="328"/>
    </location>
</feature>
<dbReference type="GO" id="GO:0005886">
    <property type="term" value="C:plasma membrane"/>
    <property type="evidence" value="ECO:0007669"/>
    <property type="project" value="UniProtKB-SubCell"/>
</dbReference>
<dbReference type="EMBL" id="JACHVS010000001">
    <property type="protein sequence ID" value="MBB2995141.1"/>
    <property type="molecule type" value="Genomic_DNA"/>
</dbReference>
<reference evidence="8 9" key="1">
    <citation type="submission" date="2020-08" db="EMBL/GenBank/DDBJ databases">
        <title>Sequencing the genomes of 1000 actinobacteria strains.</title>
        <authorList>
            <person name="Klenk H.-P."/>
        </authorList>
    </citation>
    <scope>NUCLEOTIDE SEQUENCE [LARGE SCALE GENOMIC DNA]</scope>
    <source>
        <strain evidence="8 9">DSM 22826</strain>
    </source>
</reference>
<name>A0A839QSX1_9MICC</name>
<accession>A0A839QSX1</accession>
<evidence type="ECO:0000256" key="3">
    <source>
        <dbReference type="ARBA" id="ARBA00022692"/>
    </source>
</evidence>
<dbReference type="SUPFAM" id="SSF103473">
    <property type="entry name" value="MFS general substrate transporter"/>
    <property type="match status" value="1"/>
</dbReference>
<feature type="transmembrane region" description="Helical" evidence="7">
    <location>
        <begin position="83"/>
        <end position="101"/>
    </location>
</feature>
<dbReference type="InterPro" id="IPR036259">
    <property type="entry name" value="MFS_trans_sf"/>
</dbReference>
<feature type="transmembrane region" description="Helical" evidence="7">
    <location>
        <begin position="399"/>
        <end position="416"/>
    </location>
</feature>
<feature type="transmembrane region" description="Helical" evidence="7">
    <location>
        <begin position="248"/>
        <end position="268"/>
    </location>
</feature>
<organism evidence="8 9">
    <name type="scientific">Paeniglutamicibacter cryotolerans</name>
    <dbReference type="NCBI Taxonomy" id="670079"/>
    <lineage>
        <taxon>Bacteria</taxon>
        <taxon>Bacillati</taxon>
        <taxon>Actinomycetota</taxon>
        <taxon>Actinomycetes</taxon>
        <taxon>Micrococcales</taxon>
        <taxon>Micrococcaceae</taxon>
        <taxon>Paeniglutamicibacter</taxon>
    </lineage>
</organism>
<feature type="transmembrane region" description="Helical" evidence="7">
    <location>
        <begin position="334"/>
        <end position="360"/>
    </location>
</feature>
<dbReference type="Gene3D" id="1.20.1250.20">
    <property type="entry name" value="MFS general substrate transporter like domains"/>
    <property type="match status" value="1"/>
</dbReference>
<keyword evidence="4 7" id="KW-1133">Transmembrane helix</keyword>
<feature type="region of interest" description="Disordered" evidence="6">
    <location>
        <begin position="426"/>
        <end position="450"/>
    </location>
</feature>
<dbReference type="Proteomes" id="UP000523000">
    <property type="component" value="Unassembled WGS sequence"/>
</dbReference>
<feature type="transmembrane region" description="Helical" evidence="7">
    <location>
        <begin position="280"/>
        <end position="298"/>
    </location>
</feature>
<protein>
    <submittedName>
        <fullName evidence="8">MFS family permease</fullName>
    </submittedName>
</protein>
<proteinExistence type="predicted"/>
<sequence>MEPLQETPPPHLWRNSTYLAWLTSDTSSALGAALQSFAIPLLALFVTGSPAQAGVIAAIGQIGRILTTIPGGVLADRHDRRRLMIIGGLTGAVIGTALTGFQLAGMLGFWSLTALHLLMCLRNGLFGSVSNAALKSVVDERSLGSALAANQGRDAVISLSGGPVGGLLFAISRAAPLAAISGSHLLAAISARLIHADLRPSAEASPDGESGEPRAAADGRKRGVVRDFLHEAREGFGWLLHRPELRGVLFISTILNLGVNAAVTSVVFGLQQRGEAPVTIGWVSAALGVGMLGGSILAPTLIKRFPTGPLICAGLILISAAIATLPFVTHVWAIAVVLAAGILGAPAINAGLGGYFMAAVPTHLLGRANSAADLLSMGAVPLAPLIAGFGYLAWGWQGLLLLCAGIVTVATALALTNRQLRSLPGPTGWADRAAREATRSAAPAQRANQP</sequence>
<feature type="transmembrane region" description="Helical" evidence="7">
    <location>
        <begin position="37"/>
        <end position="62"/>
    </location>
</feature>
<evidence type="ECO:0000256" key="6">
    <source>
        <dbReference type="SAM" id="MobiDB-lite"/>
    </source>
</evidence>
<dbReference type="PANTHER" id="PTHR23513:SF6">
    <property type="entry name" value="MAJOR FACILITATOR SUPERFAMILY ASSOCIATED DOMAIN-CONTAINING PROTEIN"/>
    <property type="match status" value="1"/>
</dbReference>
<keyword evidence="9" id="KW-1185">Reference proteome</keyword>
<dbReference type="CDD" id="cd06173">
    <property type="entry name" value="MFS_MefA_like"/>
    <property type="match status" value="1"/>
</dbReference>
<feature type="transmembrane region" description="Helical" evidence="7">
    <location>
        <begin position="107"/>
        <end position="125"/>
    </location>
</feature>
<evidence type="ECO:0000256" key="5">
    <source>
        <dbReference type="ARBA" id="ARBA00023136"/>
    </source>
</evidence>
<evidence type="ECO:0000313" key="8">
    <source>
        <dbReference type="EMBL" id="MBB2995141.1"/>
    </source>
</evidence>
<dbReference type="PANTHER" id="PTHR23513">
    <property type="entry name" value="INTEGRAL MEMBRANE EFFLUX PROTEIN-RELATED"/>
    <property type="match status" value="1"/>
</dbReference>
<evidence type="ECO:0000256" key="4">
    <source>
        <dbReference type="ARBA" id="ARBA00022989"/>
    </source>
</evidence>